<dbReference type="EMBL" id="JAVRHO010000016">
    <property type="protein sequence ID" value="MDT0647439.1"/>
    <property type="molecule type" value="Genomic_DNA"/>
</dbReference>
<feature type="domain" description="Glycosyltransferase subfamily 4-like N-terminal" evidence="2">
    <location>
        <begin position="15"/>
        <end position="186"/>
    </location>
</feature>
<dbReference type="EC" id="2.4.-.-" evidence="3"/>
<dbReference type="PANTHER" id="PTHR12526">
    <property type="entry name" value="GLYCOSYLTRANSFERASE"/>
    <property type="match status" value="1"/>
</dbReference>
<name>A0ABU3CM65_9FLAO</name>
<protein>
    <submittedName>
        <fullName evidence="3">Glycosyltransferase family 4 protein</fullName>
        <ecNumber evidence="3">2.4.-.-</ecNumber>
    </submittedName>
</protein>
<sequence length="396" mass="44580">MKAGYFTHTNIGPSETFIYDLVKGLNAEKDIDLTFVTGHKKKPIVVDFSLNSIASGYSENNKEWSFRAYKLGQVLGGRGYYFKSEVQSKSAYKALNTNGLDNFDVAYVEYATSGVLLMQYLKEKNIPCVLHVHGYDVTAARNDPEYSKKLFELYKYCSYIVTPSEHLKRLIILQGCEADKIKVIYPFEVSSLINPENWKNRYKNKPAITFLGRLTQKKNPIALLYAFSLVIKEYQDFQLNILGGGDLLNACKIKAKELGIEKYVFFHGVVDRTKAFDFLNNSWIYAQHSVTSNSGDQEGFPVSLAEAAAHALPLVSTIHSGITENIIEGQTGFLVQEYNYEAMAEKIIYLIKNPAIAEKMGKAGRKHIMDICSPGQRVKKIKELLLHASNQKSSNS</sequence>
<keyword evidence="4" id="KW-1185">Reference proteome</keyword>
<evidence type="ECO:0000313" key="3">
    <source>
        <dbReference type="EMBL" id="MDT0647439.1"/>
    </source>
</evidence>
<dbReference type="Pfam" id="PF00534">
    <property type="entry name" value="Glycos_transf_1"/>
    <property type="match status" value="1"/>
</dbReference>
<evidence type="ECO:0000259" key="1">
    <source>
        <dbReference type="Pfam" id="PF00534"/>
    </source>
</evidence>
<feature type="domain" description="Glycosyl transferase family 1" evidence="1">
    <location>
        <begin position="200"/>
        <end position="367"/>
    </location>
</feature>
<accession>A0ABU3CM65</accession>
<reference evidence="3 4" key="1">
    <citation type="submission" date="2023-09" db="EMBL/GenBank/DDBJ databases">
        <authorList>
            <person name="Rey-Velasco X."/>
        </authorList>
    </citation>
    <scope>NUCLEOTIDE SEQUENCE [LARGE SCALE GENOMIC DNA]</scope>
    <source>
        <strain evidence="3 4">F260</strain>
    </source>
</reference>
<dbReference type="SUPFAM" id="SSF53756">
    <property type="entry name" value="UDP-Glycosyltransferase/glycogen phosphorylase"/>
    <property type="match status" value="1"/>
</dbReference>
<dbReference type="RefSeq" id="WP_311495545.1">
    <property type="nucleotide sequence ID" value="NZ_JAVRHO010000016.1"/>
</dbReference>
<evidence type="ECO:0000259" key="2">
    <source>
        <dbReference type="Pfam" id="PF13439"/>
    </source>
</evidence>
<dbReference type="InterPro" id="IPR028098">
    <property type="entry name" value="Glyco_trans_4-like_N"/>
</dbReference>
<dbReference type="Proteomes" id="UP001245285">
    <property type="component" value="Unassembled WGS sequence"/>
</dbReference>
<dbReference type="Pfam" id="PF13439">
    <property type="entry name" value="Glyco_transf_4"/>
    <property type="match status" value="1"/>
</dbReference>
<dbReference type="InterPro" id="IPR001296">
    <property type="entry name" value="Glyco_trans_1"/>
</dbReference>
<organism evidence="3 4">
    <name type="scientific">Autumnicola lenta</name>
    <dbReference type="NCBI Taxonomy" id="3075593"/>
    <lineage>
        <taxon>Bacteria</taxon>
        <taxon>Pseudomonadati</taxon>
        <taxon>Bacteroidota</taxon>
        <taxon>Flavobacteriia</taxon>
        <taxon>Flavobacteriales</taxon>
        <taxon>Flavobacteriaceae</taxon>
        <taxon>Autumnicola</taxon>
    </lineage>
</organism>
<evidence type="ECO:0000313" key="4">
    <source>
        <dbReference type="Proteomes" id="UP001245285"/>
    </source>
</evidence>
<dbReference type="Gene3D" id="3.40.50.2000">
    <property type="entry name" value="Glycogen Phosphorylase B"/>
    <property type="match status" value="2"/>
</dbReference>
<comment type="caution">
    <text evidence="3">The sequence shown here is derived from an EMBL/GenBank/DDBJ whole genome shotgun (WGS) entry which is preliminary data.</text>
</comment>
<proteinExistence type="predicted"/>
<dbReference type="CDD" id="cd03801">
    <property type="entry name" value="GT4_PimA-like"/>
    <property type="match status" value="1"/>
</dbReference>
<dbReference type="GO" id="GO:0016757">
    <property type="term" value="F:glycosyltransferase activity"/>
    <property type="evidence" value="ECO:0007669"/>
    <property type="project" value="UniProtKB-KW"/>
</dbReference>
<dbReference type="PANTHER" id="PTHR12526:SF630">
    <property type="entry name" value="GLYCOSYLTRANSFERASE"/>
    <property type="match status" value="1"/>
</dbReference>
<gene>
    <name evidence="3" type="ORF">RM545_12125</name>
</gene>
<keyword evidence="3" id="KW-0808">Transferase</keyword>
<keyword evidence="3" id="KW-0328">Glycosyltransferase</keyword>